<dbReference type="PROSITE" id="PS51898">
    <property type="entry name" value="TYR_RECOMBINASE"/>
    <property type="match status" value="1"/>
</dbReference>
<dbReference type="PANTHER" id="PTHR30349:SF41">
    <property type="entry name" value="INTEGRASE_RECOMBINASE PROTEIN MJ0367-RELATED"/>
    <property type="match status" value="1"/>
</dbReference>
<dbReference type="EMBL" id="VSSQ01040678">
    <property type="protein sequence ID" value="MPM93981.1"/>
    <property type="molecule type" value="Genomic_DNA"/>
</dbReference>
<dbReference type="GO" id="GO:0003677">
    <property type="term" value="F:DNA binding"/>
    <property type="evidence" value="ECO:0007669"/>
    <property type="project" value="UniProtKB-KW"/>
</dbReference>
<dbReference type="InterPro" id="IPR002104">
    <property type="entry name" value="Integrase_catalytic"/>
</dbReference>
<sequence>MDVYAIPRIGDIKLAKLTPHDLQKLYRDLQENGRVRPTRKGGAGLSSTTVRSLHLMLHCAFERAVKERLIQRNPTDDCIAPKVRKVEMHILSLEHIKTYLEAAAQRDMLPMFYLELVSGLRKGELVALLWNDVNTTHNTISVSKQYVRNPNGKCALSSPKTENSIRLVSVPQEAIDLLVQEHEKHPDNRYLFPSPLTGEMYHPDSVVNIHKKILKDAGLEHLKFHELRHTFATTALQNGVDVKTVSAMLGHYDAGFTLRTYTHATRQAQDAAAITMGEVMPQVV</sequence>
<dbReference type="Gene3D" id="1.10.443.10">
    <property type="entry name" value="Intergrase catalytic core"/>
    <property type="match status" value="1"/>
</dbReference>
<organism evidence="4">
    <name type="scientific">bioreactor metagenome</name>
    <dbReference type="NCBI Taxonomy" id="1076179"/>
    <lineage>
        <taxon>unclassified sequences</taxon>
        <taxon>metagenomes</taxon>
        <taxon>ecological metagenomes</taxon>
    </lineage>
</organism>
<protein>
    <submittedName>
        <fullName evidence="4">Putative defective protein IntQ</fullName>
    </submittedName>
</protein>
<keyword evidence="2" id="KW-0233">DNA recombination</keyword>
<dbReference type="CDD" id="cd01189">
    <property type="entry name" value="INT_ICEBs1_C_like"/>
    <property type="match status" value="1"/>
</dbReference>
<reference evidence="4" key="1">
    <citation type="submission" date="2019-08" db="EMBL/GenBank/DDBJ databases">
        <authorList>
            <person name="Kucharzyk K."/>
            <person name="Murdoch R.W."/>
            <person name="Higgins S."/>
            <person name="Loffler F."/>
        </authorList>
    </citation>
    <scope>NUCLEOTIDE SEQUENCE</scope>
</reference>
<dbReference type="Pfam" id="PF00589">
    <property type="entry name" value="Phage_integrase"/>
    <property type="match status" value="1"/>
</dbReference>
<dbReference type="PANTHER" id="PTHR30349">
    <property type="entry name" value="PHAGE INTEGRASE-RELATED"/>
    <property type="match status" value="1"/>
</dbReference>
<dbReference type="AlphaFoldDB" id="A0A645DXD3"/>
<dbReference type="GO" id="GO:0015074">
    <property type="term" value="P:DNA integration"/>
    <property type="evidence" value="ECO:0007669"/>
    <property type="project" value="InterPro"/>
</dbReference>
<feature type="domain" description="Tyr recombinase" evidence="3">
    <location>
        <begin position="86"/>
        <end position="274"/>
    </location>
</feature>
<accession>A0A645DXD3</accession>
<name>A0A645DXD3_9ZZZZ</name>
<keyword evidence="1" id="KW-0238">DNA-binding</keyword>
<dbReference type="InterPro" id="IPR050090">
    <property type="entry name" value="Tyrosine_recombinase_XerCD"/>
</dbReference>
<dbReference type="InterPro" id="IPR013762">
    <property type="entry name" value="Integrase-like_cat_sf"/>
</dbReference>
<proteinExistence type="predicted"/>
<evidence type="ECO:0000256" key="1">
    <source>
        <dbReference type="ARBA" id="ARBA00023125"/>
    </source>
</evidence>
<dbReference type="Gene3D" id="1.10.150.130">
    <property type="match status" value="1"/>
</dbReference>
<dbReference type="SUPFAM" id="SSF56349">
    <property type="entry name" value="DNA breaking-rejoining enzymes"/>
    <property type="match status" value="1"/>
</dbReference>
<evidence type="ECO:0000256" key="2">
    <source>
        <dbReference type="ARBA" id="ARBA00023172"/>
    </source>
</evidence>
<evidence type="ECO:0000259" key="3">
    <source>
        <dbReference type="PROSITE" id="PS51898"/>
    </source>
</evidence>
<dbReference type="InterPro" id="IPR010998">
    <property type="entry name" value="Integrase_recombinase_N"/>
</dbReference>
<evidence type="ECO:0000313" key="4">
    <source>
        <dbReference type="EMBL" id="MPM93981.1"/>
    </source>
</evidence>
<dbReference type="InterPro" id="IPR011010">
    <property type="entry name" value="DNA_brk_join_enz"/>
</dbReference>
<dbReference type="GO" id="GO:0006310">
    <property type="term" value="P:DNA recombination"/>
    <property type="evidence" value="ECO:0007669"/>
    <property type="project" value="UniProtKB-KW"/>
</dbReference>
<gene>
    <name evidence="4" type="primary">intQ_4</name>
    <name evidence="4" type="ORF">SDC9_141123</name>
</gene>
<comment type="caution">
    <text evidence="4">The sequence shown here is derived from an EMBL/GenBank/DDBJ whole genome shotgun (WGS) entry which is preliminary data.</text>
</comment>